<keyword evidence="3" id="KW-1185">Reference proteome</keyword>
<comment type="caution">
    <text evidence="2">The sequence shown here is derived from an EMBL/GenBank/DDBJ whole genome shotgun (WGS) entry which is preliminary data.</text>
</comment>
<gene>
    <name evidence="2" type="ORF">IDJ75_04340</name>
</gene>
<sequence length="145" mass="16941">MKYSEWNNLSDEDKKNTHWKHHPRIRIATIFSILFAVFFLVVMLRVLQNRRIHVNRKPNAKEAFTIAKVFVNDRLKQPGTANFPKSKFESDIDTAHNSYRISSYVDAQDSSGKTIKSAWQVKLSYTGGDWAERKSWKLIDIIITK</sequence>
<reference evidence="2 3" key="1">
    <citation type="submission" date="2020-09" db="EMBL/GenBank/DDBJ databases">
        <title>Novel species of Mucilaginibacter isolated from a glacier on the Tibetan Plateau.</title>
        <authorList>
            <person name="Liu Q."/>
            <person name="Xin Y.-H."/>
        </authorList>
    </citation>
    <scope>NUCLEOTIDE SEQUENCE [LARGE SCALE GENOMIC DNA]</scope>
    <source>
        <strain evidence="2 3">CGMCC 1.13878</strain>
    </source>
</reference>
<proteinExistence type="predicted"/>
<keyword evidence="1" id="KW-1133">Transmembrane helix</keyword>
<dbReference type="RefSeq" id="WP_191174366.1">
    <property type="nucleotide sequence ID" value="NZ_JACWMW010000001.1"/>
</dbReference>
<keyword evidence="1" id="KW-0472">Membrane</keyword>
<organism evidence="2 3">
    <name type="scientific">Mucilaginibacter rigui</name>
    <dbReference type="NCBI Taxonomy" id="534635"/>
    <lineage>
        <taxon>Bacteria</taxon>
        <taxon>Pseudomonadati</taxon>
        <taxon>Bacteroidota</taxon>
        <taxon>Sphingobacteriia</taxon>
        <taxon>Sphingobacteriales</taxon>
        <taxon>Sphingobacteriaceae</taxon>
        <taxon>Mucilaginibacter</taxon>
    </lineage>
</organism>
<accession>A0ABR7X1Q1</accession>
<name>A0ABR7X1Q1_9SPHI</name>
<evidence type="ECO:0000313" key="2">
    <source>
        <dbReference type="EMBL" id="MBD1384498.1"/>
    </source>
</evidence>
<keyword evidence="1" id="KW-0812">Transmembrane</keyword>
<dbReference type="EMBL" id="JACWMW010000001">
    <property type="protein sequence ID" value="MBD1384498.1"/>
    <property type="molecule type" value="Genomic_DNA"/>
</dbReference>
<feature type="transmembrane region" description="Helical" evidence="1">
    <location>
        <begin position="25"/>
        <end position="47"/>
    </location>
</feature>
<evidence type="ECO:0000313" key="3">
    <source>
        <dbReference type="Proteomes" id="UP000618754"/>
    </source>
</evidence>
<evidence type="ECO:0000256" key="1">
    <source>
        <dbReference type="SAM" id="Phobius"/>
    </source>
</evidence>
<protein>
    <submittedName>
        <fullName evidence="2">Uncharacterized protein</fullName>
    </submittedName>
</protein>
<dbReference type="Proteomes" id="UP000618754">
    <property type="component" value="Unassembled WGS sequence"/>
</dbReference>